<proteinExistence type="inferred from homology"/>
<keyword evidence="2 6" id="KW-0489">Methyltransferase</keyword>
<dbReference type="SUPFAM" id="SSF53335">
    <property type="entry name" value="S-adenosyl-L-methionine-dependent methyltransferases"/>
    <property type="match status" value="1"/>
</dbReference>
<dbReference type="InterPro" id="IPR018117">
    <property type="entry name" value="C5_DNA_meth_AS"/>
</dbReference>
<evidence type="ECO:0000256" key="3">
    <source>
        <dbReference type="ARBA" id="ARBA00022679"/>
    </source>
</evidence>
<dbReference type="Pfam" id="PF00145">
    <property type="entry name" value="DNA_methylase"/>
    <property type="match status" value="2"/>
</dbReference>
<evidence type="ECO:0000313" key="8">
    <source>
        <dbReference type="EMBL" id="OLZ72533.1"/>
    </source>
</evidence>
<dbReference type="PANTHER" id="PTHR10629">
    <property type="entry name" value="CYTOSINE-SPECIFIC METHYLTRANSFERASE"/>
    <property type="match status" value="1"/>
</dbReference>
<dbReference type="RefSeq" id="WP_076043206.1">
    <property type="nucleotide sequence ID" value="NZ_MQUR01000005.1"/>
</dbReference>
<keyword evidence="9" id="KW-1185">Reference proteome</keyword>
<dbReference type="Gene3D" id="3.40.50.150">
    <property type="entry name" value="Vaccinia Virus protein VP39"/>
    <property type="match status" value="1"/>
</dbReference>
<dbReference type="Gene3D" id="3.90.120.10">
    <property type="entry name" value="DNA Methylase, subunit A, domain 2"/>
    <property type="match status" value="1"/>
</dbReference>
<name>A0ABX3G9J7_9ACTN</name>
<dbReference type="InterPro" id="IPR029063">
    <property type="entry name" value="SAM-dependent_MTases_sf"/>
</dbReference>
<evidence type="ECO:0000256" key="2">
    <source>
        <dbReference type="ARBA" id="ARBA00022603"/>
    </source>
</evidence>
<dbReference type="PANTHER" id="PTHR10629:SF52">
    <property type="entry name" value="DNA (CYTOSINE-5)-METHYLTRANSFERASE 1"/>
    <property type="match status" value="1"/>
</dbReference>
<sequence length="455" mass="49202">MIVDLFAGPGGWSEGLRLLQLSDVGLEWCGAACNTRAAAQHLTVQCDVAQYPTRPFDGRISGLIASPPCQAWSRAGKGLGLLDQPLVRQAVHELARGRDSRAELRSQCRDERSILAAEPMRWMYDLRPEWVCMEEVPDVLPLWKEYAGYLTAWGYSVWTGILNAADYGVPQTRKRAILIASRVRTVTAPVPSHAEDPEYDLFGECLAPWVSMADALGWGATDRPVPTVTAGGGKTGGAEPFPSQARAALEASRDRGDWALRNGTQKNAAVRSADEPAGTLFFGARCNDVSWVLRNGNQPNAAVRNGDEPAPTMAFGNNAARVEWVLHTNRNQQADGTRQTAGPHDAPAPTFTAKSGGQWVLKRPATTVCATDRIAPPGHRDRSPKGESQFANPDTVRITQAEAAVLQSFRADYPWQGTKTKQFEQIGNAIPPRLALHIVSAATGIPVPAGFSPRA</sequence>
<dbReference type="InterPro" id="IPR050390">
    <property type="entry name" value="C5-Methyltransferase"/>
</dbReference>
<feature type="region of interest" description="Disordered" evidence="7">
    <location>
        <begin position="334"/>
        <end position="357"/>
    </location>
</feature>
<dbReference type="PRINTS" id="PR00105">
    <property type="entry name" value="C5METTRFRASE"/>
</dbReference>
<dbReference type="EMBL" id="MQUR01000005">
    <property type="protein sequence ID" value="OLZ72533.1"/>
    <property type="molecule type" value="Genomic_DNA"/>
</dbReference>
<dbReference type="Proteomes" id="UP000187151">
    <property type="component" value="Unassembled WGS sequence"/>
</dbReference>
<feature type="active site" evidence="6">
    <location>
        <position position="69"/>
    </location>
</feature>
<dbReference type="EC" id="2.1.1.37" evidence="1"/>
<dbReference type="GO" id="GO:0008168">
    <property type="term" value="F:methyltransferase activity"/>
    <property type="evidence" value="ECO:0007669"/>
    <property type="project" value="UniProtKB-KW"/>
</dbReference>
<dbReference type="PROSITE" id="PS00094">
    <property type="entry name" value="C5_MTASE_1"/>
    <property type="match status" value="1"/>
</dbReference>
<keyword evidence="4 6" id="KW-0949">S-adenosyl-L-methionine</keyword>
<comment type="similarity">
    <text evidence="6">Belongs to the class I-like SAM-binding methyltransferase superfamily. C5-methyltransferase family.</text>
</comment>
<keyword evidence="5" id="KW-0680">Restriction system</keyword>
<evidence type="ECO:0000256" key="1">
    <source>
        <dbReference type="ARBA" id="ARBA00011975"/>
    </source>
</evidence>
<dbReference type="PROSITE" id="PS51679">
    <property type="entry name" value="SAM_MT_C5"/>
    <property type="match status" value="1"/>
</dbReference>
<accession>A0ABX3G9J7</accession>
<dbReference type="InterPro" id="IPR001525">
    <property type="entry name" value="C5_MeTfrase"/>
</dbReference>
<reference evidence="8 9" key="1">
    <citation type="submission" date="2016-01" db="EMBL/GenBank/DDBJ databases">
        <title>Streptomyces amritsarensis strain MTCC 11845 genome sequencing and assembly.</title>
        <authorList>
            <person name="Sharma D."/>
            <person name="Nair G.R."/>
            <person name="Kaur G."/>
            <person name="Manhas R.K."/>
            <person name="Mayilraj S."/>
        </authorList>
    </citation>
    <scope>NUCLEOTIDE SEQUENCE [LARGE SCALE GENOMIC DNA]</scope>
    <source>
        <strain evidence="8 9">MTCC 11845</strain>
    </source>
</reference>
<dbReference type="GO" id="GO:0032259">
    <property type="term" value="P:methylation"/>
    <property type="evidence" value="ECO:0007669"/>
    <property type="project" value="UniProtKB-KW"/>
</dbReference>
<evidence type="ECO:0000256" key="5">
    <source>
        <dbReference type="ARBA" id="ARBA00022747"/>
    </source>
</evidence>
<evidence type="ECO:0000313" key="9">
    <source>
        <dbReference type="Proteomes" id="UP000187151"/>
    </source>
</evidence>
<evidence type="ECO:0000256" key="4">
    <source>
        <dbReference type="ARBA" id="ARBA00022691"/>
    </source>
</evidence>
<comment type="caution">
    <text evidence="8">The sequence shown here is derived from an EMBL/GenBank/DDBJ whole genome shotgun (WGS) entry which is preliminary data.</text>
</comment>
<gene>
    <name evidence="8" type="ORF">AVW11_03835</name>
</gene>
<evidence type="ECO:0000256" key="7">
    <source>
        <dbReference type="SAM" id="MobiDB-lite"/>
    </source>
</evidence>
<feature type="region of interest" description="Disordered" evidence="7">
    <location>
        <begin position="371"/>
        <end position="395"/>
    </location>
</feature>
<organism evidence="8 9">
    <name type="scientific">Streptomyces amritsarensis</name>
    <dbReference type="NCBI Taxonomy" id="681158"/>
    <lineage>
        <taxon>Bacteria</taxon>
        <taxon>Bacillati</taxon>
        <taxon>Actinomycetota</taxon>
        <taxon>Actinomycetes</taxon>
        <taxon>Kitasatosporales</taxon>
        <taxon>Streptomycetaceae</taxon>
        <taxon>Streptomyces</taxon>
    </lineage>
</organism>
<evidence type="ECO:0000256" key="6">
    <source>
        <dbReference type="PROSITE-ProRule" id="PRU01016"/>
    </source>
</evidence>
<keyword evidence="3 6" id="KW-0808">Transferase</keyword>
<protein>
    <recommendedName>
        <fullName evidence="1">DNA (cytosine-5-)-methyltransferase</fullName>
        <ecNumber evidence="1">2.1.1.37</ecNumber>
    </recommendedName>
</protein>